<dbReference type="GO" id="GO:0004057">
    <property type="term" value="F:arginyl-tRNA--protein transferase activity"/>
    <property type="evidence" value="ECO:0007669"/>
    <property type="project" value="InterPro"/>
</dbReference>
<evidence type="ECO:0000313" key="3">
    <source>
        <dbReference type="Proteomes" id="UP001055439"/>
    </source>
</evidence>
<evidence type="ECO:0000259" key="1">
    <source>
        <dbReference type="Pfam" id="PF04377"/>
    </source>
</evidence>
<evidence type="ECO:0000313" key="2">
    <source>
        <dbReference type="EMBL" id="URE10230.1"/>
    </source>
</evidence>
<accession>A0A9E7G9H4</accession>
<reference evidence="2" key="1">
    <citation type="submission" date="2022-05" db="EMBL/GenBank/DDBJ databases">
        <title>The Musa troglodytarum L. genome provides insights into the mechanism of non-climacteric behaviour and enrichment of carotenoids.</title>
        <authorList>
            <person name="Wang J."/>
        </authorList>
    </citation>
    <scope>NUCLEOTIDE SEQUENCE</scope>
    <source>
        <tissue evidence="2">Leaf</tissue>
    </source>
</reference>
<protein>
    <recommendedName>
        <fullName evidence="1">N-end rule aminoacyl transferase C-terminal domain-containing protein</fullName>
    </recommendedName>
</protein>
<dbReference type="InterPro" id="IPR007472">
    <property type="entry name" value="N-end_Aminoacyl_Trfase_C"/>
</dbReference>
<dbReference type="PANTHER" id="PTHR21367:SF1">
    <property type="entry name" value="ARGINYL-TRNA--PROTEIN TRANSFERASE 1"/>
    <property type="match status" value="1"/>
</dbReference>
<dbReference type="InterPro" id="IPR017137">
    <property type="entry name" value="Arg-tRNA-P_Trfase_1_euk"/>
</dbReference>
<dbReference type="AlphaFoldDB" id="A0A9E7G9H4"/>
<gene>
    <name evidence="2" type="ORF">MUK42_30166</name>
</gene>
<dbReference type="EMBL" id="CP097508">
    <property type="protein sequence ID" value="URE10230.1"/>
    <property type="molecule type" value="Genomic_DNA"/>
</dbReference>
<dbReference type="Pfam" id="PF04377">
    <property type="entry name" value="ATE_C"/>
    <property type="match status" value="1"/>
</dbReference>
<dbReference type="GO" id="GO:0005737">
    <property type="term" value="C:cytoplasm"/>
    <property type="evidence" value="ECO:0007669"/>
    <property type="project" value="TreeGrafter"/>
</dbReference>
<proteinExistence type="predicted"/>
<feature type="domain" description="N-end rule aminoacyl transferase C-terminal" evidence="1">
    <location>
        <begin position="7"/>
        <end position="99"/>
    </location>
</feature>
<organism evidence="2 3">
    <name type="scientific">Musa troglodytarum</name>
    <name type="common">fe'i banana</name>
    <dbReference type="NCBI Taxonomy" id="320322"/>
    <lineage>
        <taxon>Eukaryota</taxon>
        <taxon>Viridiplantae</taxon>
        <taxon>Streptophyta</taxon>
        <taxon>Embryophyta</taxon>
        <taxon>Tracheophyta</taxon>
        <taxon>Spermatophyta</taxon>
        <taxon>Magnoliopsida</taxon>
        <taxon>Liliopsida</taxon>
        <taxon>Zingiberales</taxon>
        <taxon>Musaceae</taxon>
        <taxon>Musa</taxon>
    </lineage>
</organism>
<dbReference type="SUPFAM" id="SSF55729">
    <property type="entry name" value="Acyl-CoA N-acyltransferases (Nat)"/>
    <property type="match status" value="1"/>
</dbReference>
<dbReference type="PANTHER" id="PTHR21367">
    <property type="entry name" value="ARGININE-TRNA-PROTEIN TRANSFERASE 1"/>
    <property type="match status" value="1"/>
</dbReference>
<dbReference type="OrthoDB" id="74183at2759"/>
<dbReference type="PIRSF" id="PIRSF037207">
    <property type="entry name" value="ATE1_euk"/>
    <property type="match status" value="1"/>
</dbReference>
<sequence>MIPPCGLGSFHQQYLIDGKLIAVGVVDILPRCLSSKYLFWDPDFAFLSLGTYSALQEIIWVKETQNHCPNLQYYYLGYYIHSCSKMRYKAAYRPSELLCPLCYQWVPFEVARPLLDGNPCVVLSDSLAEHGCAMLLNHHNSVETPGTDPHNRAPIEDFSGEDEVEDGFLYDDSDTAKDESGLAASSSLMIDDFHTFDVGNIALDVKGLHVKFEDLEQVFGPVDRRIISKLKSWLQSFVEAVGKELASHIFYFLG</sequence>
<dbReference type="InterPro" id="IPR030700">
    <property type="entry name" value="N-end_Aminoacyl_Trfase"/>
</dbReference>
<dbReference type="InterPro" id="IPR016181">
    <property type="entry name" value="Acyl_CoA_acyltransferase"/>
</dbReference>
<dbReference type="Proteomes" id="UP001055439">
    <property type="component" value="Chromosome 6"/>
</dbReference>
<name>A0A9E7G9H4_9LILI</name>
<keyword evidence="3" id="KW-1185">Reference proteome</keyword>